<evidence type="ECO:0008006" key="4">
    <source>
        <dbReference type="Google" id="ProtNLM"/>
    </source>
</evidence>
<protein>
    <recommendedName>
        <fullName evidence="4">START domain-containing protein</fullName>
    </recommendedName>
</protein>
<dbReference type="Proteomes" id="UP000266239">
    <property type="component" value="Unassembled WGS sequence"/>
</dbReference>
<reference evidence="2 3" key="1">
    <citation type="submission" date="2018-08" db="EMBL/GenBank/DDBJ databases">
        <title>Aphanomyces genome sequencing and annotation.</title>
        <authorList>
            <person name="Minardi D."/>
            <person name="Oidtmann B."/>
            <person name="Van Der Giezen M."/>
            <person name="Studholme D.J."/>
        </authorList>
    </citation>
    <scope>NUCLEOTIDE SEQUENCE [LARGE SCALE GENOMIC DNA]</scope>
    <source>
        <strain evidence="2 3">Yx</strain>
    </source>
</reference>
<accession>A0A397BTE3</accession>
<comment type="caution">
    <text evidence="2">The sequence shown here is derived from an EMBL/GenBank/DDBJ whole genome shotgun (WGS) entry which is preliminary data.</text>
</comment>
<feature type="region of interest" description="Disordered" evidence="1">
    <location>
        <begin position="1"/>
        <end position="34"/>
    </location>
</feature>
<dbReference type="EMBL" id="QUTA01002651">
    <property type="protein sequence ID" value="RHY26368.1"/>
    <property type="molecule type" value="Genomic_DNA"/>
</dbReference>
<organism evidence="2 3">
    <name type="scientific">Aphanomyces astaci</name>
    <name type="common">Crayfish plague agent</name>
    <dbReference type="NCBI Taxonomy" id="112090"/>
    <lineage>
        <taxon>Eukaryota</taxon>
        <taxon>Sar</taxon>
        <taxon>Stramenopiles</taxon>
        <taxon>Oomycota</taxon>
        <taxon>Saprolegniomycetes</taxon>
        <taxon>Saprolegniales</taxon>
        <taxon>Verrucalvaceae</taxon>
        <taxon>Aphanomyces</taxon>
    </lineage>
</organism>
<gene>
    <name evidence="2" type="ORF">DYB25_012587</name>
</gene>
<name>A0A397BTE3_APHAT</name>
<evidence type="ECO:0000313" key="2">
    <source>
        <dbReference type="EMBL" id="RHY26368.1"/>
    </source>
</evidence>
<evidence type="ECO:0000256" key="1">
    <source>
        <dbReference type="SAM" id="MobiDB-lite"/>
    </source>
</evidence>
<feature type="compositionally biased region" description="Basic residues" evidence="1">
    <location>
        <begin position="1"/>
        <end position="17"/>
    </location>
</feature>
<sequence length="355" mass="40553">MEAPQRRHGTKPTRARHRNEYQRHAQKRYRKVRSGERQQLRQLVVELEAAKATAVAAASGRKNRPPWSTGMLSWADIALALQDAAQVSRSDAWELQVQVVNQARLGRAMWTYATNLLAARHVSLPRSAPARREGLDWITTQLYHNADAVVAGLGFPATGELFFDIQVAEERDGGHTVTIRHQREVDESWGSVTARIRLDIWAFVDNTWWTDRRLVYRRRNIGNQVVGDMMQNYVHRQFIDERRSVLVARNILSDDKYQLGSLKRDASGWIVATRLSPEKTLVTECWTVYALRRGDSNATWADEASFYKVNLAGNMDSSINDDDSPTEAQRALLRNAVYRQGQTVLAKRNAFFHGR</sequence>
<dbReference type="VEuPathDB" id="FungiDB:H257_10253"/>
<evidence type="ECO:0000313" key="3">
    <source>
        <dbReference type="Proteomes" id="UP000266239"/>
    </source>
</evidence>
<proteinExistence type="predicted"/>
<dbReference type="AlphaFoldDB" id="A0A397BTE3"/>